<name>A0A1C3E8A6_9PLAN</name>
<dbReference type="GO" id="GO:0009055">
    <property type="term" value="F:electron transfer activity"/>
    <property type="evidence" value="ECO:0007669"/>
    <property type="project" value="InterPro"/>
</dbReference>
<evidence type="ECO:0000313" key="2">
    <source>
        <dbReference type="Proteomes" id="UP000094828"/>
    </source>
</evidence>
<dbReference type="EMBL" id="LYDR01000128">
    <property type="protein sequence ID" value="ODA29497.1"/>
    <property type="molecule type" value="Genomic_DNA"/>
</dbReference>
<reference evidence="1 2" key="1">
    <citation type="submission" date="2016-05" db="EMBL/GenBank/DDBJ databases">
        <title>Genomic and physiological characterization of Planctopirus sp. isolated from fresh water lake.</title>
        <authorList>
            <person name="Subhash Y."/>
            <person name="Ramana C."/>
        </authorList>
    </citation>
    <scope>NUCLEOTIDE SEQUENCE [LARGE SCALE GENOMIC DNA]</scope>
    <source>
        <strain evidence="1 2">JC280</strain>
    </source>
</reference>
<gene>
    <name evidence="1" type="ORF">A6X21_08585</name>
</gene>
<dbReference type="Gene3D" id="1.20.120.10">
    <property type="entry name" value="Cytochrome c/b562"/>
    <property type="match status" value="1"/>
</dbReference>
<dbReference type="InterPro" id="IPR010980">
    <property type="entry name" value="Cyt_c/b562"/>
</dbReference>
<keyword evidence="2" id="KW-1185">Reference proteome</keyword>
<evidence type="ECO:0000313" key="1">
    <source>
        <dbReference type="EMBL" id="ODA29497.1"/>
    </source>
</evidence>
<accession>A0A1C3E8A6</accession>
<dbReference type="GO" id="GO:0020037">
    <property type="term" value="F:heme binding"/>
    <property type="evidence" value="ECO:0007669"/>
    <property type="project" value="InterPro"/>
</dbReference>
<proteinExistence type="predicted"/>
<dbReference type="Proteomes" id="UP000094828">
    <property type="component" value="Unassembled WGS sequence"/>
</dbReference>
<dbReference type="GO" id="GO:0005506">
    <property type="term" value="F:iron ion binding"/>
    <property type="evidence" value="ECO:0007669"/>
    <property type="project" value="InterPro"/>
</dbReference>
<sequence length="144" mass="16215">MLSLHSTRARWMIGTFLLLALALTEGSFYRATTAADKEDQSLSAFMRKKLDASSKILEGITTEDSQLVVQGADALLAMSKTEIWNVLLDQDYRDFNTEFRGSVSKLRDAAEKGNFDNATLQWMDAVKSCVECHKYVRSQRPVVK</sequence>
<comment type="caution">
    <text evidence="1">The sequence shown here is derived from an EMBL/GenBank/DDBJ whole genome shotgun (WGS) entry which is preliminary data.</text>
</comment>
<organism evidence="1 2">
    <name type="scientific">Planctopirus hydrillae</name>
    <dbReference type="NCBI Taxonomy" id="1841610"/>
    <lineage>
        <taxon>Bacteria</taxon>
        <taxon>Pseudomonadati</taxon>
        <taxon>Planctomycetota</taxon>
        <taxon>Planctomycetia</taxon>
        <taxon>Planctomycetales</taxon>
        <taxon>Planctomycetaceae</taxon>
        <taxon>Planctopirus</taxon>
    </lineage>
</organism>
<dbReference type="GO" id="GO:0022900">
    <property type="term" value="P:electron transport chain"/>
    <property type="evidence" value="ECO:0007669"/>
    <property type="project" value="InterPro"/>
</dbReference>
<dbReference type="RefSeq" id="WP_068849693.1">
    <property type="nucleotide sequence ID" value="NZ_LYDR01000128.1"/>
</dbReference>
<dbReference type="AlphaFoldDB" id="A0A1C3E8A6"/>
<dbReference type="SUPFAM" id="SSF47175">
    <property type="entry name" value="Cytochromes"/>
    <property type="match status" value="1"/>
</dbReference>
<evidence type="ECO:0008006" key="3">
    <source>
        <dbReference type="Google" id="ProtNLM"/>
    </source>
</evidence>
<dbReference type="OrthoDB" id="287770at2"/>
<protein>
    <recommendedName>
        <fullName evidence="3">Cytochrome C</fullName>
    </recommendedName>
</protein>